<evidence type="ECO:0000313" key="3">
    <source>
        <dbReference type="Proteomes" id="UP000240912"/>
    </source>
</evidence>
<accession>A0A2T3HRQ6</accession>
<reference evidence="2 3" key="1">
    <citation type="submission" date="2018-03" db="EMBL/GenBank/DDBJ databases">
        <authorList>
            <person name="Keele B.F."/>
        </authorList>
    </citation>
    <scope>NUCLEOTIDE SEQUENCE [LARGE SCALE GENOMIC DNA]</scope>
    <source>
        <strain evidence="2 3">YL28-9</strain>
    </source>
</reference>
<feature type="signal peptide" evidence="1">
    <location>
        <begin position="1"/>
        <end position="19"/>
    </location>
</feature>
<dbReference type="EMBL" id="PYLS01000001">
    <property type="protein sequence ID" value="PST85081.1"/>
    <property type="molecule type" value="Genomic_DNA"/>
</dbReference>
<dbReference type="OrthoDB" id="792876at2"/>
<protein>
    <recommendedName>
        <fullName evidence="4">Nuclear transport factor 2 family protein</fullName>
    </recommendedName>
</protein>
<name>A0A2T3HRQ6_9SPHI</name>
<gene>
    <name evidence="2" type="ORF">C7T94_02920</name>
</gene>
<dbReference type="Proteomes" id="UP000240912">
    <property type="component" value="Unassembled WGS sequence"/>
</dbReference>
<evidence type="ECO:0000313" key="2">
    <source>
        <dbReference type="EMBL" id="PST85081.1"/>
    </source>
</evidence>
<keyword evidence="3" id="KW-1185">Reference proteome</keyword>
<dbReference type="RefSeq" id="WP_107213478.1">
    <property type="nucleotide sequence ID" value="NZ_KZ686268.1"/>
</dbReference>
<feature type="chain" id="PRO_5015641424" description="Nuclear transport factor 2 family protein" evidence="1">
    <location>
        <begin position="20"/>
        <end position="153"/>
    </location>
</feature>
<organism evidence="2 3">
    <name type="scientific">Pedobacter yulinensis</name>
    <dbReference type="NCBI Taxonomy" id="2126353"/>
    <lineage>
        <taxon>Bacteria</taxon>
        <taxon>Pseudomonadati</taxon>
        <taxon>Bacteroidota</taxon>
        <taxon>Sphingobacteriia</taxon>
        <taxon>Sphingobacteriales</taxon>
        <taxon>Sphingobacteriaceae</taxon>
        <taxon>Pedobacter</taxon>
    </lineage>
</organism>
<comment type="caution">
    <text evidence="2">The sequence shown here is derived from an EMBL/GenBank/DDBJ whole genome shotgun (WGS) entry which is preliminary data.</text>
</comment>
<evidence type="ECO:0000256" key="1">
    <source>
        <dbReference type="SAM" id="SignalP"/>
    </source>
</evidence>
<dbReference type="AlphaFoldDB" id="A0A2T3HRQ6"/>
<keyword evidence="1" id="KW-0732">Signal</keyword>
<evidence type="ECO:0008006" key="4">
    <source>
        <dbReference type="Google" id="ProtNLM"/>
    </source>
</evidence>
<dbReference type="Gene3D" id="3.10.450.50">
    <property type="match status" value="1"/>
</dbReference>
<proteinExistence type="predicted"/>
<sequence>MKYKILCALLLAGAISAHAAKPKHDVKAVIDAFIQSYLKHGDYRKLQQVLGSDVTFRSNRQTKVVVQQGANIVDFMKKNAGLVQRDCTVNYEVVSKTSAIVVARIDINYALNEGSQQNYLILENDGTGDWKITQVYKLFLENEEGAEITAGKV</sequence>